<dbReference type="Proteomes" id="UP000887565">
    <property type="component" value="Unplaced"/>
</dbReference>
<evidence type="ECO:0000313" key="3">
    <source>
        <dbReference type="WBParaSite" id="nRc.2.0.1.t42066-RA"/>
    </source>
</evidence>
<dbReference type="WBParaSite" id="nRc.2.0.1.t42066-RA">
    <property type="protein sequence ID" value="nRc.2.0.1.t42066-RA"/>
    <property type="gene ID" value="nRc.2.0.1.g42066"/>
</dbReference>
<evidence type="ECO:0000313" key="2">
    <source>
        <dbReference type="Proteomes" id="UP000887565"/>
    </source>
</evidence>
<dbReference type="AlphaFoldDB" id="A0A915KUB9"/>
<sequence length="76" mass="8083">MRDFMKINVTGDGIKQKIFGRMDANGDGVVTVKEGLKYIADKVIGVFKPGSPNPPPSSPNSDHSNANPPPSNGARF</sequence>
<feature type="compositionally biased region" description="Pro residues" evidence="1">
    <location>
        <begin position="67"/>
        <end position="76"/>
    </location>
</feature>
<accession>A0A915KUB9</accession>
<evidence type="ECO:0000256" key="1">
    <source>
        <dbReference type="SAM" id="MobiDB-lite"/>
    </source>
</evidence>
<reference evidence="3" key="1">
    <citation type="submission" date="2022-11" db="UniProtKB">
        <authorList>
            <consortium name="WormBaseParasite"/>
        </authorList>
    </citation>
    <scope>IDENTIFICATION</scope>
</reference>
<feature type="region of interest" description="Disordered" evidence="1">
    <location>
        <begin position="47"/>
        <end position="76"/>
    </location>
</feature>
<keyword evidence="2" id="KW-1185">Reference proteome</keyword>
<protein>
    <submittedName>
        <fullName evidence="3">EF-hand domain-containing protein</fullName>
    </submittedName>
</protein>
<name>A0A915KUB9_ROMCU</name>
<organism evidence="2 3">
    <name type="scientific">Romanomermis culicivorax</name>
    <name type="common">Nematode worm</name>
    <dbReference type="NCBI Taxonomy" id="13658"/>
    <lineage>
        <taxon>Eukaryota</taxon>
        <taxon>Metazoa</taxon>
        <taxon>Ecdysozoa</taxon>
        <taxon>Nematoda</taxon>
        <taxon>Enoplea</taxon>
        <taxon>Dorylaimia</taxon>
        <taxon>Mermithida</taxon>
        <taxon>Mermithoidea</taxon>
        <taxon>Mermithidae</taxon>
        <taxon>Romanomermis</taxon>
    </lineage>
</organism>
<proteinExistence type="predicted"/>